<dbReference type="SMART" id="SM00382">
    <property type="entry name" value="AAA"/>
    <property type="match status" value="1"/>
</dbReference>
<dbReference type="PROSITE" id="PS00211">
    <property type="entry name" value="ABC_TRANSPORTER_1"/>
    <property type="match status" value="1"/>
</dbReference>
<dbReference type="InterPro" id="IPR003593">
    <property type="entry name" value="AAA+_ATPase"/>
</dbReference>
<evidence type="ECO:0000313" key="12">
    <source>
        <dbReference type="EMBL" id="VVM04463.1"/>
    </source>
</evidence>
<dbReference type="Pfam" id="PF00664">
    <property type="entry name" value="ABC_membrane"/>
    <property type="match status" value="1"/>
</dbReference>
<keyword evidence="8 9" id="KW-0472">Membrane</keyword>
<dbReference type="InterPro" id="IPR027417">
    <property type="entry name" value="P-loop_NTPase"/>
</dbReference>
<feature type="domain" description="ABC transporter" evidence="10">
    <location>
        <begin position="368"/>
        <end position="601"/>
    </location>
</feature>
<dbReference type="PANTHER" id="PTHR24221:SF654">
    <property type="entry name" value="ATP-BINDING CASSETTE SUB-FAMILY B MEMBER 6"/>
    <property type="match status" value="1"/>
</dbReference>
<dbReference type="GO" id="GO:0034040">
    <property type="term" value="F:ATPase-coupled lipid transmembrane transporter activity"/>
    <property type="evidence" value="ECO:0007669"/>
    <property type="project" value="TreeGrafter"/>
</dbReference>
<evidence type="ECO:0000256" key="2">
    <source>
        <dbReference type="ARBA" id="ARBA00022448"/>
    </source>
</evidence>
<keyword evidence="12" id="KW-0378">Hydrolase</keyword>
<evidence type="ECO:0000256" key="8">
    <source>
        <dbReference type="ARBA" id="ARBA00023136"/>
    </source>
</evidence>
<dbReference type="InterPro" id="IPR011527">
    <property type="entry name" value="ABC1_TM_dom"/>
</dbReference>
<feature type="transmembrane region" description="Helical" evidence="9">
    <location>
        <begin position="21"/>
        <end position="42"/>
    </location>
</feature>
<keyword evidence="3" id="KW-1003">Cell membrane</keyword>
<dbReference type="Gene3D" id="3.40.50.300">
    <property type="entry name" value="P-loop containing nucleotide triphosphate hydrolases"/>
    <property type="match status" value="1"/>
</dbReference>
<comment type="subcellular location">
    <subcellularLocation>
        <location evidence="1">Cell membrane</location>
        <topology evidence="1">Multi-pass membrane protein</topology>
    </subcellularLocation>
</comment>
<organism evidence="12 13">
    <name type="scientific">Methylacidimicrobium tartarophylax</name>
    <dbReference type="NCBI Taxonomy" id="1041768"/>
    <lineage>
        <taxon>Bacteria</taxon>
        <taxon>Pseudomonadati</taxon>
        <taxon>Verrucomicrobiota</taxon>
        <taxon>Methylacidimicrobium</taxon>
    </lineage>
</organism>
<dbReference type="CDD" id="cd18552">
    <property type="entry name" value="ABC_6TM_MsbA_like"/>
    <property type="match status" value="1"/>
</dbReference>
<dbReference type="SUPFAM" id="SSF90123">
    <property type="entry name" value="ABC transporter transmembrane region"/>
    <property type="match status" value="1"/>
</dbReference>
<dbReference type="GO" id="GO:0005886">
    <property type="term" value="C:plasma membrane"/>
    <property type="evidence" value="ECO:0007669"/>
    <property type="project" value="UniProtKB-SubCell"/>
</dbReference>
<feature type="transmembrane region" description="Helical" evidence="9">
    <location>
        <begin position="305"/>
        <end position="322"/>
    </location>
</feature>
<feature type="transmembrane region" description="Helical" evidence="9">
    <location>
        <begin position="92"/>
        <end position="109"/>
    </location>
</feature>
<dbReference type="GO" id="GO:0140359">
    <property type="term" value="F:ABC-type transporter activity"/>
    <property type="evidence" value="ECO:0007669"/>
    <property type="project" value="InterPro"/>
</dbReference>
<dbReference type="InterPro" id="IPR003439">
    <property type="entry name" value="ABC_transporter-like_ATP-bd"/>
</dbReference>
<evidence type="ECO:0000256" key="9">
    <source>
        <dbReference type="SAM" id="Phobius"/>
    </source>
</evidence>
<dbReference type="GO" id="GO:0016887">
    <property type="term" value="F:ATP hydrolysis activity"/>
    <property type="evidence" value="ECO:0007669"/>
    <property type="project" value="InterPro"/>
</dbReference>
<keyword evidence="6 12" id="KW-0067">ATP-binding</keyword>
<feature type="domain" description="ABC transmembrane type-1" evidence="11">
    <location>
        <begin position="23"/>
        <end position="334"/>
    </location>
</feature>
<evidence type="ECO:0000313" key="13">
    <source>
        <dbReference type="Proteomes" id="UP000334923"/>
    </source>
</evidence>
<accession>A0A5E6MFZ9</accession>
<dbReference type="InterPro" id="IPR039421">
    <property type="entry name" value="Type_1_exporter"/>
</dbReference>
<keyword evidence="5" id="KW-0547">Nucleotide-binding</keyword>
<dbReference type="PROSITE" id="PS50929">
    <property type="entry name" value="ABC_TM1F"/>
    <property type="match status" value="1"/>
</dbReference>
<dbReference type="Proteomes" id="UP000334923">
    <property type="component" value="Unassembled WGS sequence"/>
</dbReference>
<protein>
    <submittedName>
        <fullName evidence="12">Lipid A export ATP-binding/permease protein MsbA</fullName>
        <ecNumber evidence="12">3.6.3.-</ecNumber>
    </submittedName>
</protein>
<name>A0A5E6MFZ9_9BACT</name>
<dbReference type="InterPro" id="IPR017871">
    <property type="entry name" value="ABC_transporter-like_CS"/>
</dbReference>
<evidence type="ECO:0000256" key="6">
    <source>
        <dbReference type="ARBA" id="ARBA00022840"/>
    </source>
</evidence>
<dbReference type="RefSeq" id="WP_246186432.1">
    <property type="nucleotide sequence ID" value="NZ_CABFVA020000003.1"/>
</dbReference>
<reference evidence="12 13" key="1">
    <citation type="submission" date="2019-09" db="EMBL/GenBank/DDBJ databases">
        <authorList>
            <person name="Cremers G."/>
        </authorList>
    </citation>
    <scope>NUCLEOTIDE SEQUENCE [LARGE SCALE GENOMIC DNA]</scope>
    <source>
        <strain evidence="12">4A</strain>
    </source>
</reference>
<dbReference type="AlphaFoldDB" id="A0A5E6MFZ9"/>
<evidence type="ECO:0000256" key="4">
    <source>
        <dbReference type="ARBA" id="ARBA00022692"/>
    </source>
</evidence>
<dbReference type="EMBL" id="CABFVA020000003">
    <property type="protein sequence ID" value="VVM04463.1"/>
    <property type="molecule type" value="Genomic_DNA"/>
</dbReference>
<keyword evidence="4 9" id="KW-0812">Transmembrane</keyword>
<dbReference type="GO" id="GO:0005524">
    <property type="term" value="F:ATP binding"/>
    <property type="evidence" value="ECO:0007669"/>
    <property type="project" value="UniProtKB-KW"/>
</dbReference>
<dbReference type="Gene3D" id="1.20.1560.10">
    <property type="entry name" value="ABC transporter type 1, transmembrane domain"/>
    <property type="match status" value="1"/>
</dbReference>
<evidence type="ECO:0000256" key="1">
    <source>
        <dbReference type="ARBA" id="ARBA00004651"/>
    </source>
</evidence>
<keyword evidence="7 9" id="KW-1133">Transmembrane helix</keyword>
<dbReference type="FunFam" id="3.40.50.300:FF:000221">
    <property type="entry name" value="Multidrug ABC transporter ATP-binding protein"/>
    <property type="match status" value="1"/>
</dbReference>
<dbReference type="PANTHER" id="PTHR24221">
    <property type="entry name" value="ATP-BINDING CASSETTE SUB-FAMILY B"/>
    <property type="match status" value="1"/>
</dbReference>
<evidence type="ECO:0000259" key="10">
    <source>
        <dbReference type="PROSITE" id="PS50893"/>
    </source>
</evidence>
<proteinExistence type="predicted"/>
<evidence type="ECO:0000256" key="3">
    <source>
        <dbReference type="ARBA" id="ARBA00022475"/>
    </source>
</evidence>
<evidence type="ECO:0000256" key="5">
    <source>
        <dbReference type="ARBA" id="ARBA00022741"/>
    </source>
</evidence>
<dbReference type="PROSITE" id="PS50893">
    <property type="entry name" value="ABC_TRANSPORTER_2"/>
    <property type="match status" value="1"/>
</dbReference>
<dbReference type="EC" id="3.6.3.-" evidence="12"/>
<feature type="transmembrane region" description="Helical" evidence="9">
    <location>
        <begin position="278"/>
        <end position="299"/>
    </location>
</feature>
<keyword evidence="13" id="KW-1185">Reference proteome</keyword>
<dbReference type="SUPFAM" id="SSF52540">
    <property type="entry name" value="P-loop containing nucleoside triphosphate hydrolases"/>
    <property type="match status" value="1"/>
</dbReference>
<evidence type="ECO:0000259" key="11">
    <source>
        <dbReference type="PROSITE" id="PS50929"/>
    </source>
</evidence>
<dbReference type="InterPro" id="IPR036640">
    <property type="entry name" value="ABC1_TM_sf"/>
</dbReference>
<evidence type="ECO:0000256" key="7">
    <source>
        <dbReference type="ARBA" id="ARBA00022989"/>
    </source>
</evidence>
<sequence length="609" mass="66191">MRELWKVLQFSAPFLRRHWKILAAGVLTGLVFASINGTYLFVLKAAIDNFLGTPGQGAPADPHHVHHSRESAMQVLRQWLPMMGAPLDAKRVIGGLLLLPGVALVRGLFRLSNAYFMNLAAGRIVADLQTAILQKLHALSMDFYHRSTTGDLSVRILNDTQGFYQSISILFTDVTKDPFTLLAILVACAAIDWRLTLVAGLLIPVCIIPAVMLSGKVRKNAAKMVSTAVDQSNLLLESVAGVHVIKAFSLEKRNADLFRKQANDLARQNAKMNTSSSLVSPSIDVIASFALSLLILSVVWKHVSIANMAVVANGALLFFAPIRRLADANVKIQEGSISAKRLSELLETPASVQEAKHAKPIREFTEAVSFDQVTFHYGNRLVLDKVSFTLPKGAKVGIAGPSGAGKSTITSLLLRFYDPVGGAIRIDGHDLRELKLQDARALFSLVSQDVVIFNLTAAENIAIGNPQATQAQIEEAARMAGAHEFISQLPNGYHTKIGERGVRLSGGQRQRLSIARAFARNAPILILDEATSNLDSHSETQIQSSIELLEQGRTVLFIAHRLSTLAGSDWILVLEEGKIVQKGTYAELLEAEGPFRRLAEKQGLCAMAA</sequence>
<feature type="transmembrane region" description="Helical" evidence="9">
    <location>
        <begin position="201"/>
        <end position="217"/>
    </location>
</feature>
<gene>
    <name evidence="12" type="primary">msbA</name>
    <name evidence="12" type="ORF">MAMT_00095</name>
</gene>
<dbReference type="Pfam" id="PF00005">
    <property type="entry name" value="ABC_tran"/>
    <property type="match status" value="1"/>
</dbReference>
<keyword evidence="2" id="KW-0813">Transport</keyword>